<proteinExistence type="predicted"/>
<evidence type="ECO:0000313" key="1">
    <source>
        <dbReference type="EMBL" id="KAH7670091.1"/>
    </source>
</evidence>
<evidence type="ECO:0000313" key="2">
    <source>
        <dbReference type="Proteomes" id="UP000827976"/>
    </source>
</evidence>
<gene>
    <name evidence="1" type="ORF">IHE45_10G002500</name>
</gene>
<protein>
    <submittedName>
        <fullName evidence="1">Uncharacterized protein</fullName>
    </submittedName>
</protein>
<sequence>MGFKFLSLQSAIPLCFHLTGVPCKANDHVDDEDDDHHHHRSQRRKSRAIRVIGSDCRVRVYDKPVSVADLLRENPFHLVCRSDSFFIGQRVPTLSPAELLKRGHSYLLLPATFFHSDLSFLTLVSSLACPVITPLRPFDIKKTDSGSLQVRVSDEFLEKMVLKQEDDEKKKREVLRVCSTVELEKDYKQLVRCKSWKPKLETIKESSTESNYKRLAAGRVKIFSRIKRRKKKNKSKIKPPASAAVTASCTSTNPVD</sequence>
<name>A0ACB7V900_DIOAL</name>
<accession>A0ACB7V900</accession>
<reference evidence="2" key="1">
    <citation type="journal article" date="2022" name="Nat. Commun.">
        <title>Chromosome evolution and the genetic basis of agronomically important traits in greater yam.</title>
        <authorList>
            <person name="Bredeson J.V."/>
            <person name="Lyons J.B."/>
            <person name="Oniyinde I.O."/>
            <person name="Okereke N.R."/>
            <person name="Kolade O."/>
            <person name="Nnabue I."/>
            <person name="Nwadili C.O."/>
            <person name="Hribova E."/>
            <person name="Parker M."/>
            <person name="Nwogha J."/>
            <person name="Shu S."/>
            <person name="Carlson J."/>
            <person name="Kariba R."/>
            <person name="Muthemba S."/>
            <person name="Knop K."/>
            <person name="Barton G.J."/>
            <person name="Sherwood A.V."/>
            <person name="Lopez-Montes A."/>
            <person name="Asiedu R."/>
            <person name="Jamnadass R."/>
            <person name="Muchugi A."/>
            <person name="Goodstein D."/>
            <person name="Egesi C.N."/>
            <person name="Featherston J."/>
            <person name="Asfaw A."/>
            <person name="Simpson G.G."/>
            <person name="Dolezel J."/>
            <person name="Hendre P.S."/>
            <person name="Van Deynze A."/>
            <person name="Kumar P.L."/>
            <person name="Obidiegwu J.E."/>
            <person name="Bhattacharjee R."/>
            <person name="Rokhsar D.S."/>
        </authorList>
    </citation>
    <scope>NUCLEOTIDE SEQUENCE [LARGE SCALE GENOMIC DNA]</scope>
    <source>
        <strain evidence="2">cv. TDa95/00328</strain>
    </source>
</reference>
<keyword evidence="2" id="KW-1185">Reference proteome</keyword>
<dbReference type="Proteomes" id="UP000827976">
    <property type="component" value="Chromosome 10"/>
</dbReference>
<comment type="caution">
    <text evidence="1">The sequence shown here is derived from an EMBL/GenBank/DDBJ whole genome shotgun (WGS) entry which is preliminary data.</text>
</comment>
<dbReference type="EMBL" id="CM037020">
    <property type="protein sequence ID" value="KAH7670091.1"/>
    <property type="molecule type" value="Genomic_DNA"/>
</dbReference>
<organism evidence="1 2">
    <name type="scientific">Dioscorea alata</name>
    <name type="common">Purple yam</name>
    <dbReference type="NCBI Taxonomy" id="55571"/>
    <lineage>
        <taxon>Eukaryota</taxon>
        <taxon>Viridiplantae</taxon>
        <taxon>Streptophyta</taxon>
        <taxon>Embryophyta</taxon>
        <taxon>Tracheophyta</taxon>
        <taxon>Spermatophyta</taxon>
        <taxon>Magnoliopsida</taxon>
        <taxon>Liliopsida</taxon>
        <taxon>Dioscoreales</taxon>
        <taxon>Dioscoreaceae</taxon>
        <taxon>Dioscorea</taxon>
    </lineage>
</organism>